<accession>A0A1H4GU73</accession>
<dbReference type="OrthoDB" id="828283at2"/>
<sequence length="415" mass="47815">MKMVHSKILLYCNIIAVLIIQTGKCLGQSIPVSLRINPEEAIGSTSSKLFSDIDYIPLETNKTSLFGRIDQLYVTSEYFIILDVDTNSILLFRRNGEFHLKIKCGRTTDELKARFFTVDNERKLIKVGYYFNKTKTYNFEGVLQTSEEEKNEFDYLYLLPDNITVSYALNYNNKKYRHDSINYAIKVTKGDSILQRQLPYLNYNRVIRNEDRISGPGNLFLESSNDSSVNLLGYYGYTVYSISRNNVKPAFNYIFPQEISLPADFLTNSSYYGKRIEYLKNHPSVIFTVANFFALNQFIFFKLISVKGGASYIYDRNSNLLIATDHIESDSANCYLPITMNGSYPSDNFISYSFLTTYNGKIYASISSREMFNARKASADKQVQYSQHLKDYFDSSTVNSNPVIIELKPRTHFSY</sequence>
<organism evidence="1 2">
    <name type="scientific">Chitinophaga terrae</name>
    <name type="common">ex Kim and Jung 2007</name>
    <dbReference type="NCBI Taxonomy" id="408074"/>
    <lineage>
        <taxon>Bacteria</taxon>
        <taxon>Pseudomonadati</taxon>
        <taxon>Bacteroidota</taxon>
        <taxon>Chitinophagia</taxon>
        <taxon>Chitinophagales</taxon>
        <taxon>Chitinophagaceae</taxon>
        <taxon>Chitinophaga</taxon>
    </lineage>
</organism>
<evidence type="ECO:0000313" key="2">
    <source>
        <dbReference type="Proteomes" id="UP000199656"/>
    </source>
</evidence>
<evidence type="ECO:0008006" key="3">
    <source>
        <dbReference type="Google" id="ProtNLM"/>
    </source>
</evidence>
<proteinExistence type="predicted"/>
<dbReference type="Pfam" id="PF17170">
    <property type="entry name" value="DUF5128"/>
    <property type="match status" value="1"/>
</dbReference>
<evidence type="ECO:0000313" key="1">
    <source>
        <dbReference type="EMBL" id="SEB12182.1"/>
    </source>
</evidence>
<dbReference type="AlphaFoldDB" id="A0A1H4GU73"/>
<name>A0A1H4GU73_9BACT</name>
<dbReference type="RefSeq" id="WP_089766312.1">
    <property type="nucleotide sequence ID" value="NZ_BKAT01000081.1"/>
</dbReference>
<keyword evidence="2" id="KW-1185">Reference proteome</keyword>
<dbReference type="STRING" id="408074.SAMN05660909_05648"/>
<protein>
    <recommendedName>
        <fullName evidence="3">6-bladed beta-propeller</fullName>
    </recommendedName>
</protein>
<dbReference type="Proteomes" id="UP000199656">
    <property type="component" value="Unassembled WGS sequence"/>
</dbReference>
<reference evidence="2" key="1">
    <citation type="submission" date="2016-10" db="EMBL/GenBank/DDBJ databases">
        <authorList>
            <person name="Varghese N."/>
            <person name="Submissions S."/>
        </authorList>
    </citation>
    <scope>NUCLEOTIDE SEQUENCE [LARGE SCALE GENOMIC DNA]</scope>
    <source>
        <strain evidence="2">DSM 23920</strain>
    </source>
</reference>
<gene>
    <name evidence="1" type="ORF">SAMN05660909_05648</name>
</gene>
<dbReference type="EMBL" id="FNRL01000055">
    <property type="protein sequence ID" value="SEB12182.1"/>
    <property type="molecule type" value="Genomic_DNA"/>
</dbReference>